<evidence type="ECO:0000313" key="10">
    <source>
        <dbReference type="EMBL" id="MFD2839497.1"/>
    </source>
</evidence>
<evidence type="ECO:0000256" key="5">
    <source>
        <dbReference type="ARBA" id="ARBA00023141"/>
    </source>
</evidence>
<dbReference type="InterPro" id="IPR011060">
    <property type="entry name" value="RibuloseP-bd_barrel"/>
</dbReference>
<reference evidence="11" key="1">
    <citation type="journal article" date="2019" name="Int. J. Syst. Evol. Microbiol.">
        <title>The Global Catalogue of Microorganisms (GCM) 10K type strain sequencing project: providing services to taxonomists for standard genome sequencing and annotation.</title>
        <authorList>
            <consortium name="The Broad Institute Genomics Platform"/>
            <consortium name="The Broad Institute Genome Sequencing Center for Infectious Disease"/>
            <person name="Wu L."/>
            <person name="Ma J."/>
        </authorList>
    </citation>
    <scope>NUCLEOTIDE SEQUENCE [LARGE SCALE GENOMIC DNA]</scope>
    <source>
        <strain evidence="11">KCTC 33576</strain>
    </source>
</reference>
<comment type="catalytic activity">
    <reaction evidence="7 8">
        <text>(1S,2R)-1-C-(indol-3-yl)glycerol 3-phosphate + L-serine = D-glyceraldehyde 3-phosphate + L-tryptophan + H2O</text>
        <dbReference type="Rhea" id="RHEA:10532"/>
        <dbReference type="ChEBI" id="CHEBI:15377"/>
        <dbReference type="ChEBI" id="CHEBI:33384"/>
        <dbReference type="ChEBI" id="CHEBI:57912"/>
        <dbReference type="ChEBI" id="CHEBI:58866"/>
        <dbReference type="ChEBI" id="CHEBI:59776"/>
        <dbReference type="EC" id="4.2.1.20"/>
    </reaction>
</comment>
<feature type="active site" description="Proton acceptor" evidence="8">
    <location>
        <position position="61"/>
    </location>
</feature>
<name>A0ABW5XBN9_9MICO</name>
<accession>A0ABW5XBN9</accession>
<dbReference type="InterPro" id="IPR018204">
    <property type="entry name" value="Trp_synthase_alpha_AS"/>
</dbReference>
<evidence type="ECO:0000256" key="1">
    <source>
        <dbReference type="ARBA" id="ARBA00004733"/>
    </source>
</evidence>
<dbReference type="PANTHER" id="PTHR43406:SF1">
    <property type="entry name" value="TRYPTOPHAN SYNTHASE ALPHA CHAIN, CHLOROPLASTIC"/>
    <property type="match status" value="1"/>
</dbReference>
<dbReference type="InterPro" id="IPR013785">
    <property type="entry name" value="Aldolase_TIM"/>
</dbReference>
<comment type="subunit">
    <text evidence="2 8">Tetramer of two alpha and two beta chains.</text>
</comment>
<keyword evidence="6 8" id="KW-0456">Lyase</keyword>
<dbReference type="InterPro" id="IPR002028">
    <property type="entry name" value="Trp_synthase_suA"/>
</dbReference>
<feature type="active site" description="Proton acceptor" evidence="8">
    <location>
        <position position="50"/>
    </location>
</feature>
<evidence type="ECO:0000256" key="6">
    <source>
        <dbReference type="ARBA" id="ARBA00023239"/>
    </source>
</evidence>
<evidence type="ECO:0000256" key="8">
    <source>
        <dbReference type="HAMAP-Rule" id="MF_00131"/>
    </source>
</evidence>
<evidence type="ECO:0000256" key="7">
    <source>
        <dbReference type="ARBA" id="ARBA00049047"/>
    </source>
</evidence>
<gene>
    <name evidence="8 10" type="primary">trpA</name>
    <name evidence="10" type="ORF">ACFSYH_02820</name>
</gene>
<organism evidence="10 11">
    <name type="scientific">Populibacterium corticicola</name>
    <dbReference type="NCBI Taxonomy" id="1812826"/>
    <lineage>
        <taxon>Bacteria</taxon>
        <taxon>Bacillati</taxon>
        <taxon>Actinomycetota</taxon>
        <taxon>Actinomycetes</taxon>
        <taxon>Micrococcales</taxon>
        <taxon>Jonesiaceae</taxon>
        <taxon>Populibacterium</taxon>
    </lineage>
</organism>
<comment type="pathway">
    <text evidence="1 8">Amino-acid biosynthesis; L-tryptophan biosynthesis; L-tryptophan from chorismate: step 5/5.</text>
</comment>
<dbReference type="EMBL" id="JBHUOP010000001">
    <property type="protein sequence ID" value="MFD2839497.1"/>
    <property type="molecule type" value="Genomic_DNA"/>
</dbReference>
<protein>
    <recommendedName>
        <fullName evidence="8">Tryptophan synthase alpha chain</fullName>
        <ecNumber evidence="8">4.2.1.20</ecNumber>
    </recommendedName>
</protein>
<evidence type="ECO:0000256" key="2">
    <source>
        <dbReference type="ARBA" id="ARBA00011270"/>
    </source>
</evidence>
<evidence type="ECO:0000256" key="4">
    <source>
        <dbReference type="ARBA" id="ARBA00022822"/>
    </source>
</evidence>
<keyword evidence="4 8" id="KW-0822">Tryptophan biosynthesis</keyword>
<dbReference type="EC" id="4.2.1.20" evidence="8"/>
<dbReference type="PANTHER" id="PTHR43406">
    <property type="entry name" value="TRYPTOPHAN SYNTHASE, ALPHA CHAIN"/>
    <property type="match status" value="1"/>
</dbReference>
<dbReference type="HAMAP" id="MF_00131">
    <property type="entry name" value="Trp_synth_alpha"/>
    <property type="match status" value="1"/>
</dbReference>
<dbReference type="RefSeq" id="WP_377464978.1">
    <property type="nucleotide sequence ID" value="NZ_JBHUOP010000001.1"/>
</dbReference>
<sequence>MSAVSDKLLELRETENRAALIGYLPVGYPSVEGSIAAARALIEAGADILELGIPYSDPVMDGETIQVAVQEALENGVRTRDVFTVIEAIRDLGAPILVMTYFNPIYRYGLREFARDLKAAGGAGLITPDLTPDAAQEWIDVADEFELDKVFLVAPSSTDARLKLTADASRGFVYAASTMGVTGERTSLGEAAEVLVERTRAAGAPYVCVGLGVSKPEQARDVGRYADGVIVGSAFVRPLSQDGPLDDRITAMQDVARSLSAGIREAR</sequence>
<keyword evidence="5 8" id="KW-0057">Aromatic amino acid biosynthesis</keyword>
<dbReference type="Pfam" id="PF00290">
    <property type="entry name" value="Trp_syntA"/>
    <property type="match status" value="1"/>
</dbReference>
<dbReference type="GO" id="GO:0004834">
    <property type="term" value="F:tryptophan synthase activity"/>
    <property type="evidence" value="ECO:0007669"/>
    <property type="project" value="UniProtKB-EC"/>
</dbReference>
<evidence type="ECO:0000256" key="9">
    <source>
        <dbReference type="RuleBase" id="RU003662"/>
    </source>
</evidence>
<proteinExistence type="inferred from homology"/>
<keyword evidence="11" id="KW-1185">Reference proteome</keyword>
<dbReference type="Gene3D" id="3.20.20.70">
    <property type="entry name" value="Aldolase class I"/>
    <property type="match status" value="1"/>
</dbReference>
<evidence type="ECO:0000313" key="11">
    <source>
        <dbReference type="Proteomes" id="UP001597391"/>
    </source>
</evidence>
<comment type="function">
    <text evidence="8">The alpha subunit is responsible for the aldol cleavage of indoleglycerol phosphate to indole and glyceraldehyde 3-phosphate.</text>
</comment>
<comment type="caution">
    <text evidence="10">The sequence shown here is derived from an EMBL/GenBank/DDBJ whole genome shotgun (WGS) entry which is preliminary data.</text>
</comment>
<dbReference type="CDD" id="cd04724">
    <property type="entry name" value="Tryptophan_synthase_alpha"/>
    <property type="match status" value="1"/>
</dbReference>
<dbReference type="SUPFAM" id="SSF51366">
    <property type="entry name" value="Ribulose-phoshate binding barrel"/>
    <property type="match status" value="1"/>
</dbReference>
<evidence type="ECO:0000256" key="3">
    <source>
        <dbReference type="ARBA" id="ARBA00022605"/>
    </source>
</evidence>
<dbReference type="PROSITE" id="PS00167">
    <property type="entry name" value="TRP_SYNTHASE_ALPHA"/>
    <property type="match status" value="1"/>
</dbReference>
<comment type="similarity">
    <text evidence="8 9">Belongs to the TrpA family.</text>
</comment>
<keyword evidence="3 8" id="KW-0028">Amino-acid biosynthesis</keyword>
<dbReference type="Proteomes" id="UP001597391">
    <property type="component" value="Unassembled WGS sequence"/>
</dbReference>
<dbReference type="NCBIfam" id="TIGR00262">
    <property type="entry name" value="trpA"/>
    <property type="match status" value="1"/>
</dbReference>